<keyword evidence="2 3" id="KW-0040">ANK repeat</keyword>
<name>F7CUM1_XENTR</name>
<dbReference type="Xenbase" id="XB-GENE-999908">
    <property type="gene designation" value="ankrd10"/>
</dbReference>
<dbReference type="Ensembl" id="ENSXETT00000018001">
    <property type="protein sequence ID" value="ENSXETP00000018001"/>
    <property type="gene ID" value="ENSXETG00000008211"/>
</dbReference>
<dbReference type="PROSITE" id="PS50088">
    <property type="entry name" value="ANK_REPEAT"/>
    <property type="match status" value="3"/>
</dbReference>
<dbReference type="GeneTree" id="ENSGT00940000156564"/>
<evidence type="ECO:0000256" key="2">
    <source>
        <dbReference type="ARBA" id="ARBA00023043"/>
    </source>
</evidence>
<protein>
    <submittedName>
        <fullName evidence="4">Ankyrin repeat domain 10</fullName>
    </submittedName>
</protein>
<feature type="repeat" description="ANK" evidence="3">
    <location>
        <begin position="55"/>
        <end position="87"/>
    </location>
</feature>
<dbReference type="SUPFAM" id="SSF48403">
    <property type="entry name" value="Ankyrin repeat"/>
    <property type="match status" value="1"/>
</dbReference>
<dbReference type="PANTHER" id="PTHR24201">
    <property type="entry name" value="ANK_REP_REGION DOMAIN-CONTAINING PROTEIN"/>
    <property type="match status" value="1"/>
</dbReference>
<reference evidence="4" key="2">
    <citation type="submission" date="2011-06" db="UniProtKB">
        <authorList>
            <consortium name="Ensembl"/>
        </authorList>
    </citation>
    <scope>IDENTIFICATION</scope>
</reference>
<feature type="repeat" description="ANK" evidence="3">
    <location>
        <begin position="89"/>
        <end position="121"/>
    </location>
</feature>
<dbReference type="PROSITE" id="PS50297">
    <property type="entry name" value="ANK_REP_REGION"/>
    <property type="match status" value="2"/>
</dbReference>
<dbReference type="PANTHER" id="PTHR24201:SF12">
    <property type="entry name" value="ANKYRIN REPEAT DOMAIN 10"/>
    <property type="match status" value="1"/>
</dbReference>
<dbReference type="eggNOG" id="KOG0504">
    <property type="taxonomic scope" value="Eukaryota"/>
</dbReference>
<dbReference type="Pfam" id="PF12796">
    <property type="entry name" value="Ank_2"/>
    <property type="match status" value="2"/>
</dbReference>
<evidence type="ECO:0000256" key="1">
    <source>
        <dbReference type="ARBA" id="ARBA00022737"/>
    </source>
</evidence>
<dbReference type="HOGENOM" id="CLU_052448_0_0_1"/>
<evidence type="ECO:0000256" key="3">
    <source>
        <dbReference type="PROSITE-ProRule" id="PRU00023"/>
    </source>
</evidence>
<sequence>MSVCSESGFSSEEVLSLRFPLHRACRDGDLRCLRSLLQGPPGNTALQLGKEDSCYGWTPIHWAAHFGKLECLIQLVGAGCSVNASTTRFAQTPAHIAAFGGHPQCLMWLIQAGGQINKQDYVGETPVHKAARAGSMDCLKALISNGAQIDIRNASGLTAADLAHSQGFRDCAQFLLNVQNSQLNGFYCSSSLNGVHESTPSKHLNGIANRKRSFNDFEASTVKKPRTEVNGFVAVNPEFMIGGLEEEDESMHVETHSAEISGGIGQFNDHCCSSRILEDLKPKERESIRPADSDIYTVPAVQTPFRCINLNTSALFNTLTNGQENNGDTANLGKTETSPDKFLIPNGFSSVAITNGNREHLDEHGNLTENKDLLVNSSMCGSLHANGSPSSWVSQRPSWANGLGESLLYGHYHGFGDTAESLPDLGSVEEHSNSVRDEYKYNSAFISTLHQYQGF</sequence>
<dbReference type="InParanoid" id="F7CUM1"/>
<dbReference type="PRINTS" id="PR01415">
    <property type="entry name" value="ANKYRIN"/>
</dbReference>
<dbReference type="InterPro" id="IPR002110">
    <property type="entry name" value="Ankyrin_rpt"/>
</dbReference>
<accession>F7CUM1</accession>
<dbReference type="PhylomeDB" id="F7CUM1"/>
<dbReference type="ExpressionAtlas" id="F7CUM1">
    <property type="expression patterns" value="baseline"/>
</dbReference>
<keyword evidence="1" id="KW-0677">Repeat</keyword>
<proteinExistence type="predicted"/>
<dbReference type="Gene3D" id="1.25.40.20">
    <property type="entry name" value="Ankyrin repeat-containing domain"/>
    <property type="match status" value="2"/>
</dbReference>
<dbReference type="Bgee" id="ENSXETG00000008211">
    <property type="expression patterns" value="Expressed in neurula embryo and 16 other cell types or tissues"/>
</dbReference>
<dbReference type="InterPro" id="IPR050776">
    <property type="entry name" value="Ank_Repeat/CDKN_Inhibitor"/>
</dbReference>
<dbReference type="FunCoup" id="F7CUM1">
    <property type="interactions" value="1536"/>
</dbReference>
<feature type="repeat" description="ANK" evidence="3">
    <location>
        <begin position="122"/>
        <end position="154"/>
    </location>
</feature>
<dbReference type="SMART" id="SM00248">
    <property type="entry name" value="ANK"/>
    <property type="match status" value="5"/>
</dbReference>
<dbReference type="AlphaFoldDB" id="F7CUM1"/>
<dbReference type="InterPro" id="IPR036770">
    <property type="entry name" value="Ankyrin_rpt-contain_sf"/>
</dbReference>
<reference evidence="4" key="1">
    <citation type="journal article" date="2010" name="Science">
        <title>The genome of the Western clawed frog Xenopus tropicalis.</title>
        <authorList>
            <person name="Hellsten U."/>
            <person name="Harland R.M."/>
            <person name="Gilchrist M.J."/>
            <person name="Hendrix D."/>
            <person name="Jurka J."/>
            <person name="Kapitonov V."/>
            <person name="Ovcharenko I."/>
            <person name="Putnam N.H."/>
            <person name="Shu S."/>
            <person name="Taher L."/>
            <person name="Blitz I.L."/>
            <person name="Blumberg B."/>
            <person name="Dichmann D.S."/>
            <person name="Dubchak I."/>
            <person name="Amaya E."/>
            <person name="Detter J.C."/>
            <person name="Fletcher R."/>
            <person name="Gerhard D.S."/>
            <person name="Goodstein D."/>
            <person name="Graves T."/>
            <person name="Grigoriev I.V."/>
            <person name="Grimwood J."/>
            <person name="Kawashima T."/>
            <person name="Lindquist E."/>
            <person name="Lucas S.M."/>
            <person name="Mead P.E."/>
            <person name="Mitros T."/>
            <person name="Ogino H."/>
            <person name="Ohta Y."/>
            <person name="Poliakov A.V."/>
            <person name="Pollet N."/>
            <person name="Robert J."/>
            <person name="Salamov A."/>
            <person name="Sater A.K."/>
            <person name="Schmutz J."/>
            <person name="Terry A."/>
            <person name="Vize P.D."/>
            <person name="Warren W.C."/>
            <person name="Wells D."/>
            <person name="Wills A."/>
            <person name="Wilson R.K."/>
            <person name="Zimmerman L.B."/>
            <person name="Zorn A.M."/>
            <person name="Grainger R."/>
            <person name="Grammer T."/>
            <person name="Khokha M.K."/>
            <person name="Richardson P.M."/>
            <person name="Rokhsar D.S."/>
        </authorList>
    </citation>
    <scope>NUCLEOTIDE SEQUENCE [LARGE SCALE GENOMIC DNA]</scope>
    <source>
        <strain evidence="4">Nigerian</strain>
    </source>
</reference>
<gene>
    <name evidence="4" type="primary">ankrd10</name>
</gene>
<organism evidence="4">
    <name type="scientific">Xenopus tropicalis</name>
    <name type="common">Western clawed frog</name>
    <name type="synonym">Silurana tropicalis</name>
    <dbReference type="NCBI Taxonomy" id="8364"/>
    <lineage>
        <taxon>Eukaryota</taxon>
        <taxon>Metazoa</taxon>
        <taxon>Chordata</taxon>
        <taxon>Craniata</taxon>
        <taxon>Vertebrata</taxon>
        <taxon>Euteleostomi</taxon>
        <taxon>Amphibia</taxon>
        <taxon>Batrachia</taxon>
        <taxon>Anura</taxon>
        <taxon>Pipoidea</taxon>
        <taxon>Pipidae</taxon>
        <taxon>Xenopodinae</taxon>
        <taxon>Xenopus</taxon>
        <taxon>Silurana</taxon>
    </lineage>
</organism>
<evidence type="ECO:0000313" key="4">
    <source>
        <dbReference type="Ensembl" id="ENSXETP00000018001"/>
    </source>
</evidence>